<keyword evidence="1" id="KW-0812">Transmembrane</keyword>
<gene>
    <name evidence="3" type="ORF">ThidrDRAFT_3715</name>
</gene>
<dbReference type="Proteomes" id="UP000004200">
    <property type="component" value="Unassembled WGS sequence"/>
</dbReference>
<dbReference type="Pfam" id="PF01757">
    <property type="entry name" value="Acyl_transf_3"/>
    <property type="match status" value="1"/>
</dbReference>
<keyword evidence="3" id="KW-0808">Transferase</keyword>
<feature type="transmembrane region" description="Helical" evidence="1">
    <location>
        <begin position="143"/>
        <end position="163"/>
    </location>
</feature>
<dbReference type="InterPro" id="IPR002656">
    <property type="entry name" value="Acyl_transf_3_dom"/>
</dbReference>
<name>G2E602_9GAMM</name>
<feature type="transmembrane region" description="Helical" evidence="1">
    <location>
        <begin position="49"/>
        <end position="67"/>
    </location>
</feature>
<dbReference type="InterPro" id="IPR050879">
    <property type="entry name" value="Acyltransferase_3"/>
</dbReference>
<organism evidence="3 4">
    <name type="scientific">Thiorhodococcus drewsii AZ1</name>
    <dbReference type="NCBI Taxonomy" id="765913"/>
    <lineage>
        <taxon>Bacteria</taxon>
        <taxon>Pseudomonadati</taxon>
        <taxon>Pseudomonadota</taxon>
        <taxon>Gammaproteobacteria</taxon>
        <taxon>Chromatiales</taxon>
        <taxon>Chromatiaceae</taxon>
        <taxon>Thiorhodococcus</taxon>
    </lineage>
</organism>
<feature type="transmembrane region" description="Helical" evidence="1">
    <location>
        <begin position="240"/>
        <end position="261"/>
    </location>
</feature>
<dbReference type="EMBL" id="AFWT01000036">
    <property type="protein sequence ID" value="EGV28487.1"/>
    <property type="molecule type" value="Genomic_DNA"/>
</dbReference>
<protein>
    <submittedName>
        <fullName evidence="3">Acyltransferase 3</fullName>
    </submittedName>
</protein>
<dbReference type="AlphaFoldDB" id="G2E602"/>
<dbReference type="OrthoDB" id="9767863at2"/>
<evidence type="ECO:0000256" key="1">
    <source>
        <dbReference type="SAM" id="Phobius"/>
    </source>
</evidence>
<feature type="transmembrane region" description="Helical" evidence="1">
    <location>
        <begin position="332"/>
        <end position="353"/>
    </location>
</feature>
<feature type="transmembrane region" description="Helical" evidence="1">
    <location>
        <begin position="170"/>
        <end position="192"/>
    </location>
</feature>
<sequence>MAVFDIDRPLGSGSGSAVYIPYLDGLRAVAVLIVLVSHFNYSHRVPGDLGVTIFFVISGFIITRVIFRQTTGHLGGREIIGFYLRRIFRLMPALLAYLLAMMVFDVCVGSPVDGVQYFAALIYQYNYAVHLFDIHQSRWFGHLWSLAVEEHFYLFFPWLLYFFGFGRRGFLVTLLITVFAAFWQIGLVQFAQNKDSLFLTAEHVYIRSDTRIASILIGVVLTLLTLSTIPTWLSQINRFGFLIIGVGIALILAPIVVSPTVHAGDGFGLVLQSLGVAIAMNGILFGQDSGRLRKALSYAPLVWLGKISYSLYIWHVAIYWRIVSPMGIDSDALRFLTGLVLSVAVASVSYYWVESPIRSQGHAWTDRLFPTRRTSRSYATT</sequence>
<evidence type="ECO:0000313" key="3">
    <source>
        <dbReference type="EMBL" id="EGV28487.1"/>
    </source>
</evidence>
<dbReference type="eggNOG" id="COG1835">
    <property type="taxonomic scope" value="Bacteria"/>
</dbReference>
<keyword evidence="1" id="KW-1133">Transmembrane helix</keyword>
<reference evidence="3 4" key="1">
    <citation type="submission" date="2011-06" db="EMBL/GenBank/DDBJ databases">
        <title>The draft genome of Thiorhodococcus drewsii AZ1.</title>
        <authorList>
            <consortium name="US DOE Joint Genome Institute (JGI-PGF)"/>
            <person name="Lucas S."/>
            <person name="Han J."/>
            <person name="Lapidus A."/>
            <person name="Cheng J.-F."/>
            <person name="Goodwin L."/>
            <person name="Pitluck S."/>
            <person name="Peters L."/>
            <person name="Land M.L."/>
            <person name="Hauser L."/>
            <person name="Vogl K."/>
            <person name="Liu Z."/>
            <person name="Imhoff J."/>
            <person name="Thiel V."/>
            <person name="Frigaard N.-U."/>
            <person name="Bryant D.A."/>
            <person name="Woyke T.J."/>
        </authorList>
    </citation>
    <scope>NUCLEOTIDE SEQUENCE [LARGE SCALE GENOMIC DNA]</scope>
    <source>
        <strain evidence="3 4">AZ1</strain>
    </source>
</reference>
<dbReference type="GO" id="GO:0016747">
    <property type="term" value="F:acyltransferase activity, transferring groups other than amino-acyl groups"/>
    <property type="evidence" value="ECO:0007669"/>
    <property type="project" value="InterPro"/>
</dbReference>
<keyword evidence="3" id="KW-0012">Acyltransferase</keyword>
<evidence type="ECO:0000259" key="2">
    <source>
        <dbReference type="Pfam" id="PF01757"/>
    </source>
</evidence>
<accession>G2E602</accession>
<proteinExistence type="predicted"/>
<comment type="caution">
    <text evidence="3">The sequence shown here is derived from an EMBL/GenBank/DDBJ whole genome shotgun (WGS) entry which is preliminary data.</text>
</comment>
<dbReference type="GO" id="GO:0009103">
    <property type="term" value="P:lipopolysaccharide biosynthetic process"/>
    <property type="evidence" value="ECO:0007669"/>
    <property type="project" value="TreeGrafter"/>
</dbReference>
<dbReference type="STRING" id="765913.ThidrDRAFT_3715"/>
<feature type="transmembrane region" description="Helical" evidence="1">
    <location>
        <begin position="87"/>
        <end position="104"/>
    </location>
</feature>
<dbReference type="PANTHER" id="PTHR23028:SF53">
    <property type="entry name" value="ACYL_TRANSF_3 DOMAIN-CONTAINING PROTEIN"/>
    <property type="match status" value="1"/>
</dbReference>
<keyword evidence="1" id="KW-0472">Membrane</keyword>
<feature type="domain" description="Acyltransferase 3" evidence="2">
    <location>
        <begin position="21"/>
        <end position="349"/>
    </location>
</feature>
<keyword evidence="4" id="KW-1185">Reference proteome</keyword>
<dbReference type="GO" id="GO:0016020">
    <property type="term" value="C:membrane"/>
    <property type="evidence" value="ECO:0007669"/>
    <property type="project" value="TreeGrafter"/>
</dbReference>
<feature type="transmembrane region" description="Helical" evidence="1">
    <location>
        <begin position="298"/>
        <end position="320"/>
    </location>
</feature>
<feature type="transmembrane region" description="Helical" evidence="1">
    <location>
        <begin position="267"/>
        <end position="286"/>
    </location>
</feature>
<feature type="transmembrane region" description="Helical" evidence="1">
    <location>
        <begin position="212"/>
        <end position="233"/>
    </location>
</feature>
<evidence type="ECO:0000313" key="4">
    <source>
        <dbReference type="Proteomes" id="UP000004200"/>
    </source>
</evidence>
<dbReference type="RefSeq" id="WP_007042428.1">
    <property type="nucleotide sequence ID" value="NZ_AFWT01000036.1"/>
</dbReference>
<feature type="transmembrane region" description="Helical" evidence="1">
    <location>
        <begin position="18"/>
        <end position="37"/>
    </location>
</feature>
<dbReference type="PANTHER" id="PTHR23028">
    <property type="entry name" value="ACETYLTRANSFERASE"/>
    <property type="match status" value="1"/>
</dbReference>